<dbReference type="RefSeq" id="WP_149860384.1">
    <property type="nucleotide sequence ID" value="NZ_VUOD01000004.1"/>
</dbReference>
<accession>A0A5B2ZAC7</accession>
<organism evidence="2 3">
    <name type="scientific">Arenimonas fontis</name>
    <dbReference type="NCBI Taxonomy" id="2608255"/>
    <lineage>
        <taxon>Bacteria</taxon>
        <taxon>Pseudomonadati</taxon>
        <taxon>Pseudomonadota</taxon>
        <taxon>Gammaproteobacteria</taxon>
        <taxon>Lysobacterales</taxon>
        <taxon>Lysobacteraceae</taxon>
        <taxon>Arenimonas</taxon>
    </lineage>
</organism>
<dbReference type="SUPFAM" id="SSF53756">
    <property type="entry name" value="UDP-Glycosyltransferase/glycogen phosphorylase"/>
    <property type="match status" value="1"/>
</dbReference>
<dbReference type="EMBL" id="VUOD01000004">
    <property type="protein sequence ID" value="KAA2284885.1"/>
    <property type="molecule type" value="Genomic_DNA"/>
</dbReference>
<dbReference type="CDD" id="cd03801">
    <property type="entry name" value="GT4_PimA-like"/>
    <property type="match status" value="1"/>
</dbReference>
<evidence type="ECO:0000259" key="1">
    <source>
        <dbReference type="Pfam" id="PF00535"/>
    </source>
</evidence>
<evidence type="ECO:0000313" key="2">
    <source>
        <dbReference type="EMBL" id="KAA2284885.1"/>
    </source>
</evidence>
<comment type="caution">
    <text evidence="2">The sequence shown here is derived from an EMBL/GenBank/DDBJ whole genome shotgun (WGS) entry which is preliminary data.</text>
</comment>
<dbReference type="InterPro" id="IPR001173">
    <property type="entry name" value="Glyco_trans_2-like"/>
</dbReference>
<name>A0A5B2ZAC7_9GAMM</name>
<keyword evidence="2" id="KW-0808">Transferase</keyword>
<dbReference type="Pfam" id="PF13692">
    <property type="entry name" value="Glyco_trans_1_4"/>
    <property type="match status" value="1"/>
</dbReference>
<proteinExistence type="predicted"/>
<reference evidence="2 3" key="1">
    <citation type="submission" date="2019-09" db="EMBL/GenBank/DDBJ databases">
        <title>Arenimonas chukotkensis sp. nov., a bacterium isolated from Chukotka hot spring, Arctic region, Russia.</title>
        <authorList>
            <person name="Zayulina K.S."/>
            <person name="Prokofeva M.I."/>
            <person name="Elcheninov A.G."/>
            <person name="Novikov A."/>
            <person name="Kochetkova T.V."/>
            <person name="Kublanov I.V."/>
        </authorList>
    </citation>
    <scope>NUCLEOTIDE SEQUENCE [LARGE SCALE GENOMIC DNA]</scope>
    <source>
        <strain evidence="2 3">3729k</strain>
    </source>
</reference>
<feature type="domain" description="Glycosyltransferase 2-like" evidence="1">
    <location>
        <begin position="79"/>
        <end position="246"/>
    </location>
</feature>
<dbReference type="AlphaFoldDB" id="A0A5B2ZAC7"/>
<protein>
    <submittedName>
        <fullName evidence="2">Glycosyltransferase</fullName>
    </submittedName>
</protein>
<dbReference type="CDD" id="cd04186">
    <property type="entry name" value="GT_2_like_c"/>
    <property type="match status" value="1"/>
</dbReference>
<sequence length="709" mass="77972">MEAPPAWLSAFRYRIGALRSLTLRGWLSLRSRGLAATWRRFLERRALARQPLPALASRLVFPAAEGLPPLPAPERPLASIVVPVYNQLALTLGCLRALAASGDATPFEVIVVDDASGDDSPHVLPRVPGLRYHRNADNLGFIGACNAGAALARGEFLVFLNNDTTVQPGWLDALLDTFRRHPDTGLAGSRLVYPDGRLQEAGGIVFRDGSCWSYGRFDEPEHPRYSHVREADYCSGAALAIRRALFERLGGFDHHYAPAYYEDTDLAMRVRQAGLKLRYQPASLVVHHEGASAGTDPGRGMKAHQRSNREKFLARWRDELAGHPAADADPHRAARRHSRHRVLVLDACTPTPDRDSGSVRMTAVLRLLLEEGCSVAFLPENQAHDGDCTRALQALGVEAWWQPALGTLPDWLRRHGPELDMVIASRHYVLAPVLPLLRTYAPQARLVFDTVDLHYLRERREAELAGDQARLRAAERTRRAELALVAAADETWVVSPVEAELLRREAPKARVRVLSNILEMPAHEVPDWDGRAGLLFVGSYRHPPNVDAAVWMAEEVLPYLRGHDAGLMLHLVGPDAPPRVQALGELPGVRVHGFVPNLQPLLDGCRLSVAPLRYGAGVKGKINQALAHGLPVVATSCAIEGMHLVPGEDVLVADDAGGLAAAILRAYDDPALWRRLSAAGRENTRRHFSPEAARAVLRESLAELPPRRR</sequence>
<dbReference type="SUPFAM" id="SSF53448">
    <property type="entry name" value="Nucleotide-diphospho-sugar transferases"/>
    <property type="match status" value="1"/>
</dbReference>
<dbReference type="Gene3D" id="3.40.50.2000">
    <property type="entry name" value="Glycogen Phosphorylase B"/>
    <property type="match status" value="1"/>
</dbReference>
<dbReference type="Proteomes" id="UP000322165">
    <property type="component" value="Unassembled WGS sequence"/>
</dbReference>
<dbReference type="Gene3D" id="3.90.550.10">
    <property type="entry name" value="Spore Coat Polysaccharide Biosynthesis Protein SpsA, Chain A"/>
    <property type="match status" value="1"/>
</dbReference>
<dbReference type="PANTHER" id="PTHR43179:SF7">
    <property type="entry name" value="RHAMNOSYLTRANSFERASE WBBL"/>
    <property type="match status" value="1"/>
</dbReference>
<dbReference type="PANTHER" id="PTHR43179">
    <property type="entry name" value="RHAMNOSYLTRANSFERASE WBBL"/>
    <property type="match status" value="1"/>
</dbReference>
<evidence type="ECO:0000313" key="3">
    <source>
        <dbReference type="Proteomes" id="UP000322165"/>
    </source>
</evidence>
<dbReference type="Pfam" id="PF00535">
    <property type="entry name" value="Glycos_transf_2"/>
    <property type="match status" value="1"/>
</dbReference>
<keyword evidence="3" id="KW-1185">Reference proteome</keyword>
<reference evidence="2 3" key="2">
    <citation type="submission" date="2019-09" db="EMBL/GenBank/DDBJ databases">
        <authorList>
            <person name="Mazur A."/>
        </authorList>
    </citation>
    <scope>NUCLEOTIDE SEQUENCE [LARGE SCALE GENOMIC DNA]</scope>
    <source>
        <strain evidence="2 3">3729k</strain>
    </source>
</reference>
<gene>
    <name evidence="2" type="ORF">F0415_06410</name>
</gene>
<dbReference type="InterPro" id="IPR029044">
    <property type="entry name" value="Nucleotide-diphossugar_trans"/>
</dbReference>
<dbReference type="GO" id="GO:0016740">
    <property type="term" value="F:transferase activity"/>
    <property type="evidence" value="ECO:0007669"/>
    <property type="project" value="UniProtKB-KW"/>
</dbReference>